<protein>
    <submittedName>
        <fullName evidence="12">T9SS type A sorting domain-containing protein</fullName>
    </submittedName>
</protein>
<dbReference type="PANTHER" id="PTHR33607">
    <property type="entry name" value="ENDONUCLEASE-1"/>
    <property type="match status" value="1"/>
</dbReference>
<evidence type="ECO:0000256" key="1">
    <source>
        <dbReference type="ARBA" id="ARBA00004138"/>
    </source>
</evidence>
<keyword evidence="4" id="KW-0963">Cytoplasm</keyword>
<dbReference type="GO" id="GO:0016787">
    <property type="term" value="F:hydrolase activity"/>
    <property type="evidence" value="ECO:0007669"/>
    <property type="project" value="UniProtKB-KW"/>
</dbReference>
<evidence type="ECO:0000256" key="5">
    <source>
        <dbReference type="ARBA" id="ARBA00022722"/>
    </source>
</evidence>
<dbReference type="Gene3D" id="2.60.40.10">
    <property type="entry name" value="Immunoglobulins"/>
    <property type="match status" value="2"/>
</dbReference>
<feature type="signal peptide" evidence="9">
    <location>
        <begin position="1"/>
        <end position="33"/>
    </location>
</feature>
<feature type="domain" description="HYDIN/VesB/CFA65-like Ig-like" evidence="11">
    <location>
        <begin position="389"/>
        <end position="472"/>
    </location>
</feature>
<dbReference type="GO" id="GO:0005737">
    <property type="term" value="C:cytoplasm"/>
    <property type="evidence" value="ECO:0007669"/>
    <property type="project" value="UniProtKB-SubCell"/>
</dbReference>
<proteinExistence type="inferred from homology"/>
<feature type="chain" id="PRO_5030834563" evidence="9">
    <location>
        <begin position="34"/>
        <end position="580"/>
    </location>
</feature>
<evidence type="ECO:0000256" key="6">
    <source>
        <dbReference type="ARBA" id="ARBA00022801"/>
    </source>
</evidence>
<dbReference type="InterPro" id="IPR013783">
    <property type="entry name" value="Ig-like_fold"/>
</dbReference>
<dbReference type="GO" id="GO:0004518">
    <property type="term" value="F:nuclease activity"/>
    <property type="evidence" value="ECO:0007669"/>
    <property type="project" value="UniProtKB-KW"/>
</dbReference>
<evidence type="ECO:0000256" key="7">
    <source>
        <dbReference type="ARBA" id="ARBA00023069"/>
    </source>
</evidence>
<keyword evidence="6" id="KW-0378">Hydrolase</keyword>
<evidence type="ECO:0000313" key="12">
    <source>
        <dbReference type="EMBL" id="HGY55309.1"/>
    </source>
</evidence>
<feature type="domain" description="Secretion system C-terminal sorting" evidence="10">
    <location>
        <begin position="502"/>
        <end position="577"/>
    </location>
</feature>
<evidence type="ECO:0000256" key="3">
    <source>
        <dbReference type="ARBA" id="ARBA00006429"/>
    </source>
</evidence>
<organism evidence="12">
    <name type="scientific">Caldithrix abyssi</name>
    <dbReference type="NCBI Taxonomy" id="187145"/>
    <lineage>
        <taxon>Bacteria</taxon>
        <taxon>Pseudomonadati</taxon>
        <taxon>Calditrichota</taxon>
        <taxon>Calditrichia</taxon>
        <taxon>Calditrichales</taxon>
        <taxon>Calditrichaceae</taxon>
        <taxon>Caldithrix</taxon>
    </lineage>
</organism>
<evidence type="ECO:0000256" key="4">
    <source>
        <dbReference type="ARBA" id="ARBA00022490"/>
    </source>
</evidence>
<keyword evidence="9" id="KW-0732">Signal</keyword>
<keyword evidence="7" id="KW-0969">Cilium</keyword>
<dbReference type="Pfam" id="PF04231">
    <property type="entry name" value="Endonuclease_1"/>
    <property type="match status" value="1"/>
</dbReference>
<evidence type="ECO:0000256" key="9">
    <source>
        <dbReference type="SAM" id="SignalP"/>
    </source>
</evidence>
<gene>
    <name evidence="12" type="ORF">ENK44_06400</name>
</gene>
<name>A0A7V4WUG5_CALAY</name>
<sequence length="580" mass="64667">MQITKIQGSFKMLNITRLLSALFLFALAPFLQAGADWQAVTVSDTVVDFGSVVTGQTHSYLLTLYNNEAYPVQVTAAAYEEDEFSTDLAAVEIPANSSYDFYIYFNSRHNLNYTDFLRIEVDAGIHPLIVETSAEATYNESYYSSTRNKKGSDLKSALHNIIKGHTELSYGDLWDALSYTDEDTANANNVLLLYTGWSYTKTNHGGNVDQWNREHVWAKSHGDFGTTPPAGTDLHHIRPTDVSVNSKRGNLDFDNGGSLYIDGDGNTGCYYDSDSWEPRDAVKGDVARMMYYMVVRYEGEEGYDLELVDYTPSTTSNQPLFGKQSTLYQWHQNDAVDNWERRRNDRIYNTYQHNRNPFIDHPEFAERLPSVSGIALTEGPEAATAPASADMDEIGFNQTAYYYIAVINTGTADLNVSSISSTNPDFSTNVTSMTLSPESYDYIQVAYTSVETEGTFSTTIQLTTNDNDEAQIDIPVQVTVNGSVNIINDGGTVYGFHLKQNYPNPFNPVTAITYQLSAANDVELTVYNVLGQQIRTLVKERQTPGSYKVAFDAGNLPAGIYLYKLSAGRQSRIKKMVLVK</sequence>
<dbReference type="InterPro" id="IPR044925">
    <property type="entry name" value="His-Me_finger_sf"/>
</dbReference>
<dbReference type="PANTHER" id="PTHR33607:SF2">
    <property type="entry name" value="ENDONUCLEASE-1"/>
    <property type="match status" value="1"/>
</dbReference>
<dbReference type="Pfam" id="PF22544">
    <property type="entry name" value="HYDIN_VesB_CFA65-like_Ig"/>
    <property type="match status" value="2"/>
</dbReference>
<dbReference type="Gene3D" id="2.60.40.4070">
    <property type="match status" value="1"/>
</dbReference>
<evidence type="ECO:0000256" key="2">
    <source>
        <dbReference type="ARBA" id="ARBA00004496"/>
    </source>
</evidence>
<dbReference type="InterPro" id="IPR053879">
    <property type="entry name" value="HYDIN_VesB_CFA65-like_Ig"/>
</dbReference>
<comment type="caution">
    <text evidence="12">The sequence shown here is derived from an EMBL/GenBank/DDBJ whole genome shotgun (WGS) entry which is preliminary data.</text>
</comment>
<dbReference type="InterPro" id="IPR026444">
    <property type="entry name" value="Secre_tail"/>
</dbReference>
<dbReference type="Proteomes" id="UP000885779">
    <property type="component" value="Unassembled WGS sequence"/>
</dbReference>
<reference evidence="12" key="1">
    <citation type="journal article" date="2020" name="mSystems">
        <title>Genome- and Community-Level Interaction Insights into Carbon Utilization and Element Cycling Functions of Hydrothermarchaeota in Hydrothermal Sediment.</title>
        <authorList>
            <person name="Zhou Z."/>
            <person name="Liu Y."/>
            <person name="Xu W."/>
            <person name="Pan J."/>
            <person name="Luo Z.H."/>
            <person name="Li M."/>
        </authorList>
    </citation>
    <scope>NUCLEOTIDE SEQUENCE [LARGE SCALE GENOMIC DNA]</scope>
    <source>
        <strain evidence="12">HyVt-577</strain>
    </source>
</reference>
<evidence type="ECO:0000259" key="11">
    <source>
        <dbReference type="Pfam" id="PF22544"/>
    </source>
</evidence>
<evidence type="ECO:0000259" key="10">
    <source>
        <dbReference type="Pfam" id="PF18962"/>
    </source>
</evidence>
<dbReference type="SUPFAM" id="SSF54060">
    <property type="entry name" value="His-Me finger endonucleases"/>
    <property type="match status" value="1"/>
</dbReference>
<feature type="domain" description="HYDIN/VesB/CFA65-like Ig-like" evidence="11">
    <location>
        <begin position="41"/>
        <end position="123"/>
    </location>
</feature>
<keyword evidence="5" id="KW-0540">Nuclease</keyword>
<accession>A0A7V4WUG5</accession>
<comment type="subcellular location">
    <subcellularLocation>
        <location evidence="1">Cell projection</location>
        <location evidence="1">Cilium</location>
    </subcellularLocation>
    <subcellularLocation>
        <location evidence="2">Cytoplasm</location>
    </subcellularLocation>
</comment>
<dbReference type="AlphaFoldDB" id="A0A7V4WUG5"/>
<evidence type="ECO:0000256" key="8">
    <source>
        <dbReference type="ARBA" id="ARBA00023273"/>
    </source>
</evidence>
<dbReference type="NCBIfam" id="TIGR04183">
    <property type="entry name" value="Por_Secre_tail"/>
    <property type="match status" value="1"/>
</dbReference>
<dbReference type="InterPro" id="IPR007346">
    <property type="entry name" value="Endonuclease-I"/>
</dbReference>
<comment type="similarity">
    <text evidence="3">Belongs to the EndA/NucM nuclease family.</text>
</comment>
<keyword evidence="8" id="KW-0966">Cell projection</keyword>
<dbReference type="Pfam" id="PF18962">
    <property type="entry name" value="Por_Secre_tail"/>
    <property type="match status" value="1"/>
</dbReference>
<dbReference type="EMBL" id="DRQG01000061">
    <property type="protein sequence ID" value="HGY55309.1"/>
    <property type="molecule type" value="Genomic_DNA"/>
</dbReference>